<organism evidence="2 3">
    <name type="scientific">Hypsibius exemplaris</name>
    <name type="common">Freshwater tardigrade</name>
    <dbReference type="NCBI Taxonomy" id="2072580"/>
    <lineage>
        <taxon>Eukaryota</taxon>
        <taxon>Metazoa</taxon>
        <taxon>Ecdysozoa</taxon>
        <taxon>Tardigrada</taxon>
        <taxon>Eutardigrada</taxon>
        <taxon>Parachela</taxon>
        <taxon>Hypsibioidea</taxon>
        <taxon>Hypsibiidae</taxon>
        <taxon>Hypsibius</taxon>
    </lineage>
</organism>
<gene>
    <name evidence="2" type="ORF">BV898_13313</name>
</gene>
<evidence type="ECO:0000313" key="2">
    <source>
        <dbReference type="EMBL" id="OQV12437.1"/>
    </source>
</evidence>
<evidence type="ECO:0000256" key="1">
    <source>
        <dbReference type="SAM" id="Phobius"/>
    </source>
</evidence>
<keyword evidence="1" id="KW-0812">Transmembrane</keyword>
<feature type="transmembrane region" description="Helical" evidence="1">
    <location>
        <begin position="65"/>
        <end position="85"/>
    </location>
</feature>
<evidence type="ECO:0000313" key="3">
    <source>
        <dbReference type="Proteomes" id="UP000192578"/>
    </source>
</evidence>
<name>A0A1W0WB92_HYPEX</name>
<reference evidence="3" key="1">
    <citation type="submission" date="2017-01" db="EMBL/GenBank/DDBJ databases">
        <title>Comparative genomics of anhydrobiosis in the tardigrade Hypsibius dujardini.</title>
        <authorList>
            <person name="Yoshida Y."/>
            <person name="Koutsovoulos G."/>
            <person name="Laetsch D."/>
            <person name="Stevens L."/>
            <person name="Kumar S."/>
            <person name="Horikawa D."/>
            <person name="Ishino K."/>
            <person name="Komine S."/>
            <person name="Tomita M."/>
            <person name="Blaxter M."/>
            <person name="Arakawa K."/>
        </authorList>
    </citation>
    <scope>NUCLEOTIDE SEQUENCE [LARGE SCALE GENOMIC DNA]</scope>
    <source>
        <strain evidence="3">Z151</strain>
    </source>
</reference>
<keyword evidence="1" id="KW-1133">Transmembrane helix</keyword>
<comment type="caution">
    <text evidence="2">The sequence shown here is derived from an EMBL/GenBank/DDBJ whole genome shotgun (WGS) entry which is preliminary data.</text>
</comment>
<sequence length="180" mass="20211">MAPLEILRNKIFCFHGTAKQKDGWTRLFTAAFIGCNRTIFVRCFIDYHPTGTYLKENQNTAARDMAFASLGFFMSLLYLAVGVFAFAGTTLHASACQLPIYLCYLMTFWYKSTVTLLAPLEAQFPVPLHAVHAATALFGLEIRIFGTVAKQSAPQQTVEISRMVQLMWNPQPMGRGFPQQ</sequence>
<dbReference type="EMBL" id="MTYJ01000145">
    <property type="protein sequence ID" value="OQV12437.1"/>
    <property type="molecule type" value="Genomic_DNA"/>
</dbReference>
<accession>A0A1W0WB92</accession>
<protein>
    <submittedName>
        <fullName evidence="2">Uncharacterized protein</fullName>
    </submittedName>
</protein>
<keyword evidence="3" id="KW-1185">Reference proteome</keyword>
<proteinExistence type="predicted"/>
<dbReference type="Proteomes" id="UP000192578">
    <property type="component" value="Unassembled WGS sequence"/>
</dbReference>
<keyword evidence="1" id="KW-0472">Membrane</keyword>
<dbReference type="AlphaFoldDB" id="A0A1W0WB92"/>
<feature type="transmembrane region" description="Helical" evidence="1">
    <location>
        <begin position="91"/>
        <end position="110"/>
    </location>
</feature>